<name>A0A0N4Y210_NIPBR</name>
<dbReference type="EMBL" id="UYSL01020180">
    <property type="protein sequence ID" value="VDL73289.1"/>
    <property type="molecule type" value="Genomic_DNA"/>
</dbReference>
<reference evidence="1 2" key="2">
    <citation type="submission" date="2018-11" db="EMBL/GenBank/DDBJ databases">
        <authorList>
            <consortium name="Pathogen Informatics"/>
        </authorList>
    </citation>
    <scope>NUCLEOTIDE SEQUENCE [LARGE SCALE GENOMIC DNA]</scope>
</reference>
<dbReference type="Proteomes" id="UP000271162">
    <property type="component" value="Unassembled WGS sequence"/>
</dbReference>
<accession>A0A0N4Y210</accession>
<proteinExistence type="predicted"/>
<sequence>MVTERWEQFPSTTMMGIAGKRAHIGHDVLELAALLSSVRWFARDDDVPCTCGAYLRVYLRALLDGI</sequence>
<dbReference type="AlphaFoldDB" id="A0A0N4Y210"/>
<protein>
    <submittedName>
        <fullName evidence="3">Transposase</fullName>
    </submittedName>
</protein>
<evidence type="ECO:0000313" key="3">
    <source>
        <dbReference type="WBParaSite" id="NBR_0000969901-mRNA-1"/>
    </source>
</evidence>
<organism evidence="3">
    <name type="scientific">Nippostrongylus brasiliensis</name>
    <name type="common">Rat hookworm</name>
    <dbReference type="NCBI Taxonomy" id="27835"/>
    <lineage>
        <taxon>Eukaryota</taxon>
        <taxon>Metazoa</taxon>
        <taxon>Ecdysozoa</taxon>
        <taxon>Nematoda</taxon>
        <taxon>Chromadorea</taxon>
        <taxon>Rhabditida</taxon>
        <taxon>Rhabditina</taxon>
        <taxon>Rhabditomorpha</taxon>
        <taxon>Strongyloidea</taxon>
        <taxon>Heligmosomidae</taxon>
        <taxon>Nippostrongylus</taxon>
    </lineage>
</organism>
<evidence type="ECO:0000313" key="2">
    <source>
        <dbReference type="Proteomes" id="UP000271162"/>
    </source>
</evidence>
<reference evidence="3" key="1">
    <citation type="submission" date="2017-02" db="UniProtKB">
        <authorList>
            <consortium name="WormBaseParasite"/>
        </authorList>
    </citation>
    <scope>IDENTIFICATION</scope>
</reference>
<keyword evidence="2" id="KW-1185">Reference proteome</keyword>
<dbReference type="WBParaSite" id="NBR_0000969901-mRNA-1">
    <property type="protein sequence ID" value="NBR_0000969901-mRNA-1"/>
    <property type="gene ID" value="NBR_0000969901"/>
</dbReference>
<gene>
    <name evidence="1" type="ORF">NBR_LOCUS9700</name>
</gene>
<evidence type="ECO:0000313" key="1">
    <source>
        <dbReference type="EMBL" id="VDL73289.1"/>
    </source>
</evidence>